<dbReference type="RefSeq" id="WP_108437230.1">
    <property type="nucleotide sequence ID" value="NZ_CP028918.1"/>
</dbReference>
<gene>
    <name evidence="1" type="ORF">HYN69_14200</name>
</gene>
<dbReference type="AlphaFoldDB" id="A0A2S0URM3"/>
<protein>
    <submittedName>
        <fullName evidence="1">Uncharacterized protein</fullName>
    </submittedName>
</protein>
<evidence type="ECO:0000313" key="1">
    <source>
        <dbReference type="EMBL" id="AWB50420.1"/>
    </source>
</evidence>
<dbReference type="KEGG" id="geh:HYN69_14200"/>
<proteinExistence type="predicted"/>
<dbReference type="OrthoDB" id="7658488at2"/>
<reference evidence="1 2" key="1">
    <citation type="submission" date="2018-04" db="EMBL/GenBank/DDBJ databases">
        <title>Genome sequencing of Gemmobacter.</title>
        <authorList>
            <person name="Yi H."/>
            <person name="Baek M.-G."/>
        </authorList>
    </citation>
    <scope>NUCLEOTIDE SEQUENCE [LARGE SCALE GENOMIC DNA]</scope>
    <source>
        <strain evidence="1 2">HYN0069</strain>
    </source>
</reference>
<accession>A0A2S0URM3</accession>
<name>A0A2S0URM3_9RHOB</name>
<evidence type="ECO:0000313" key="2">
    <source>
        <dbReference type="Proteomes" id="UP000244496"/>
    </source>
</evidence>
<keyword evidence="2" id="KW-1185">Reference proteome</keyword>
<dbReference type="Proteomes" id="UP000244496">
    <property type="component" value="Chromosome"/>
</dbReference>
<organism evidence="1 2">
    <name type="scientific">Paragemmobacter aquarius</name>
    <dbReference type="NCBI Taxonomy" id="2169400"/>
    <lineage>
        <taxon>Bacteria</taxon>
        <taxon>Pseudomonadati</taxon>
        <taxon>Pseudomonadota</taxon>
        <taxon>Alphaproteobacteria</taxon>
        <taxon>Rhodobacterales</taxon>
        <taxon>Paracoccaceae</taxon>
        <taxon>Paragemmobacter</taxon>
    </lineage>
</organism>
<dbReference type="EMBL" id="CP028918">
    <property type="protein sequence ID" value="AWB50420.1"/>
    <property type="molecule type" value="Genomic_DNA"/>
</dbReference>
<sequence>MLEFLPREVRDGLEAARKKALRRKSRLRVQVGEAVYPVLRFWEDGLALDAKLAPHLRGLVDVYDGANHIFQCLIIASSQDDGELVCSFKRSTAVLDRPALDYWRDANAPVAFIAKG</sequence>